<dbReference type="PANTHER" id="PTHR10545:SF29">
    <property type="entry name" value="GH14572P-RELATED"/>
    <property type="match status" value="1"/>
</dbReference>
<feature type="domain" description="N-acetyltransferase" evidence="3">
    <location>
        <begin position="4"/>
        <end position="151"/>
    </location>
</feature>
<keyword evidence="5" id="KW-1185">Reference proteome</keyword>
<dbReference type="SUPFAM" id="SSF55729">
    <property type="entry name" value="Acyl-CoA N-acyltransferases (Nat)"/>
    <property type="match status" value="1"/>
</dbReference>
<keyword evidence="2" id="KW-0012">Acyltransferase</keyword>
<reference evidence="4 5" key="1">
    <citation type="submission" date="2021-01" db="EMBL/GenBank/DDBJ databases">
        <title>Identification of strong promoters based on the transcriptome of Brevibacillus choshinensis.</title>
        <authorList>
            <person name="Yao D."/>
            <person name="Zhang K."/>
            <person name="Wu J."/>
        </authorList>
    </citation>
    <scope>NUCLEOTIDE SEQUENCE [LARGE SCALE GENOMIC DNA]</scope>
    <source>
        <strain evidence="4 5">HPD31-SP3</strain>
    </source>
</reference>
<evidence type="ECO:0000313" key="4">
    <source>
        <dbReference type="EMBL" id="QRG66493.1"/>
    </source>
</evidence>
<keyword evidence="1" id="KW-0808">Transferase</keyword>
<dbReference type="PANTHER" id="PTHR10545">
    <property type="entry name" value="DIAMINE N-ACETYLTRANSFERASE"/>
    <property type="match status" value="1"/>
</dbReference>
<evidence type="ECO:0000259" key="3">
    <source>
        <dbReference type="PROSITE" id="PS51186"/>
    </source>
</evidence>
<evidence type="ECO:0000313" key="5">
    <source>
        <dbReference type="Proteomes" id="UP000596248"/>
    </source>
</evidence>
<organism evidence="4 5">
    <name type="scientific">Brevibacillus choshinensis</name>
    <dbReference type="NCBI Taxonomy" id="54911"/>
    <lineage>
        <taxon>Bacteria</taxon>
        <taxon>Bacillati</taxon>
        <taxon>Bacillota</taxon>
        <taxon>Bacilli</taxon>
        <taxon>Bacillales</taxon>
        <taxon>Paenibacillaceae</taxon>
        <taxon>Brevibacillus</taxon>
    </lineage>
</organism>
<evidence type="ECO:0000256" key="1">
    <source>
        <dbReference type="ARBA" id="ARBA00022679"/>
    </source>
</evidence>
<dbReference type="PROSITE" id="PS51186">
    <property type="entry name" value="GNAT"/>
    <property type="match status" value="1"/>
</dbReference>
<dbReference type="InterPro" id="IPR000182">
    <property type="entry name" value="GNAT_dom"/>
</dbReference>
<accession>A0ABX7FJW4</accession>
<dbReference type="EMBL" id="CP069127">
    <property type="protein sequence ID" value="QRG66493.1"/>
    <property type="molecule type" value="Genomic_DNA"/>
</dbReference>
<protein>
    <submittedName>
        <fullName evidence="4">GNAT family N-acetyltransferase</fullName>
    </submittedName>
</protein>
<dbReference type="InterPro" id="IPR051016">
    <property type="entry name" value="Diverse_Substrate_AcTransf"/>
</dbReference>
<evidence type="ECO:0000256" key="2">
    <source>
        <dbReference type="ARBA" id="ARBA00023315"/>
    </source>
</evidence>
<dbReference type="RefSeq" id="WP_203353559.1">
    <property type="nucleotide sequence ID" value="NZ_CP069127.1"/>
</dbReference>
<gene>
    <name evidence="4" type="ORF">JNE38_23680</name>
</gene>
<dbReference type="Pfam" id="PF00583">
    <property type="entry name" value="Acetyltransf_1"/>
    <property type="match status" value="1"/>
</dbReference>
<dbReference type="CDD" id="cd04301">
    <property type="entry name" value="NAT_SF"/>
    <property type="match status" value="1"/>
</dbReference>
<proteinExistence type="predicted"/>
<dbReference type="InterPro" id="IPR016181">
    <property type="entry name" value="Acyl_CoA_acyltransferase"/>
</dbReference>
<sequence>MGAIHIRPAAAEDVTQLLELLYRYIVDFYKCPRPSEEDLRKIVERLLQHPYEGIQIVAVKEPNQLVGFSTLYFTFNTLEAKRMAILYDLYVSPDERGQKIGEGLLQTCINHIRENDYSHMIWETAHDNAAAQSLYDKCGAQKAVWLNYEIK</sequence>
<name>A0ABX7FJW4_BRECH</name>
<dbReference type="Gene3D" id="3.40.630.30">
    <property type="match status" value="1"/>
</dbReference>
<dbReference type="Proteomes" id="UP000596248">
    <property type="component" value="Chromosome"/>
</dbReference>